<name>A0A9D4I906_DREPO</name>
<dbReference type="Gene3D" id="3.30.710.10">
    <property type="entry name" value="Potassium Channel Kv1.1, Chain A"/>
    <property type="match status" value="1"/>
</dbReference>
<dbReference type="InterPro" id="IPR011333">
    <property type="entry name" value="SKP1/BTB/POZ_sf"/>
</dbReference>
<evidence type="ECO:0000259" key="3">
    <source>
        <dbReference type="PROSITE" id="PS50097"/>
    </source>
</evidence>
<dbReference type="Pfam" id="PF00651">
    <property type="entry name" value="BTB"/>
    <property type="match status" value="1"/>
</dbReference>
<dbReference type="InterPro" id="IPR000210">
    <property type="entry name" value="BTB/POZ_dom"/>
</dbReference>
<comment type="caution">
    <text evidence="4">The sequence shown here is derived from an EMBL/GenBank/DDBJ whole genome shotgun (WGS) entry which is preliminary data.</text>
</comment>
<proteinExistence type="predicted"/>
<keyword evidence="5" id="KW-1185">Reference proteome</keyword>
<evidence type="ECO:0000313" key="5">
    <source>
        <dbReference type="Proteomes" id="UP000828390"/>
    </source>
</evidence>
<evidence type="ECO:0000256" key="1">
    <source>
        <dbReference type="ARBA" id="ARBA00022441"/>
    </source>
</evidence>
<gene>
    <name evidence="4" type="ORF">DPMN_185779</name>
</gene>
<dbReference type="EMBL" id="JAIWYP010000010">
    <property type="protein sequence ID" value="KAH3751227.1"/>
    <property type="molecule type" value="Genomic_DNA"/>
</dbReference>
<sequence>MRISLYSLGQNIVLQNRNKLCLDFTSNMYTIQKRNQSMSRCPSITECLYSQALENSQLCDVTLTFGEHVMGAHWGVLIQCPFFRAMFNSGMKEKQEDKIHISDEFDGGFEILLRYLYTCSATLNLSNVHGVLCAADYFGMNSLMELCEQYLSEVTLTIENCIDIYYIAKRFRLRFYNKLMEYLTENFLQILDFEDNGQYVTSEMMLEVADLMDKTDGSNNGLSQEMRFKYFRQWLNLNVHDRRNTFSSLFLKLHLEDTSHAFFKSLSSDYIQNFKECRDHYYKVSRASMLSAIKHDDTLCDAVLVVAEVYVNKTWSGRPMRCLFGYKIAVNKWALLGTIPNDLDHFCGDKRLIAVNEINNCIYVCGSKQYESTLDNFILSVQKLDIVSKSWSKCNFSVPKRLAVTSVLPDLISIKQIAFVERYFCFVAQMKTIWGTNIDNSIFLFGDSELFENVSLCKTGWSSEIDIKMSVVKNRYIVVLCTIIKQYENVKKGKLIIIDIITKKTKRRKILEQTLHYETDFYDDEEFMFVTKDGVIISKINSTFHKTLNVVNGHCSTVNDTIIPRTVLSVRETDTEEEEDDDDEEYFDFECGNGYNCLTFYNRTSECFSMYDFETKDVSKLPNLPYWIVPGSITHAKIPSYVLKCAIDCTHCLYEMRCTV</sequence>
<organism evidence="4 5">
    <name type="scientific">Dreissena polymorpha</name>
    <name type="common">Zebra mussel</name>
    <name type="synonym">Mytilus polymorpha</name>
    <dbReference type="NCBI Taxonomy" id="45954"/>
    <lineage>
        <taxon>Eukaryota</taxon>
        <taxon>Metazoa</taxon>
        <taxon>Spiralia</taxon>
        <taxon>Lophotrochozoa</taxon>
        <taxon>Mollusca</taxon>
        <taxon>Bivalvia</taxon>
        <taxon>Autobranchia</taxon>
        <taxon>Heteroconchia</taxon>
        <taxon>Euheterodonta</taxon>
        <taxon>Imparidentia</taxon>
        <taxon>Neoheterodontei</taxon>
        <taxon>Myida</taxon>
        <taxon>Dreissenoidea</taxon>
        <taxon>Dreissenidae</taxon>
        <taxon>Dreissena</taxon>
    </lineage>
</organism>
<dbReference type="OrthoDB" id="45365at2759"/>
<dbReference type="SUPFAM" id="SSF54695">
    <property type="entry name" value="POZ domain"/>
    <property type="match status" value="1"/>
</dbReference>
<dbReference type="PANTHER" id="PTHR45632:SF3">
    <property type="entry name" value="KELCH-LIKE PROTEIN 32"/>
    <property type="match status" value="1"/>
</dbReference>
<protein>
    <recommendedName>
        <fullName evidence="3">BTB domain-containing protein</fullName>
    </recommendedName>
</protein>
<keyword evidence="2" id="KW-0677">Repeat</keyword>
<keyword evidence="1" id="KW-0880">Kelch repeat</keyword>
<dbReference type="PANTHER" id="PTHR45632">
    <property type="entry name" value="LD33804P"/>
    <property type="match status" value="1"/>
</dbReference>
<accession>A0A9D4I906</accession>
<reference evidence="4" key="2">
    <citation type="submission" date="2020-11" db="EMBL/GenBank/DDBJ databases">
        <authorList>
            <person name="McCartney M.A."/>
            <person name="Auch B."/>
            <person name="Kono T."/>
            <person name="Mallez S."/>
            <person name="Becker A."/>
            <person name="Gohl D.M."/>
            <person name="Silverstein K.A.T."/>
            <person name="Koren S."/>
            <person name="Bechman K.B."/>
            <person name="Herman A."/>
            <person name="Abrahante J.E."/>
            <person name="Garbe J."/>
        </authorList>
    </citation>
    <scope>NUCLEOTIDE SEQUENCE</scope>
    <source>
        <strain evidence="4">Duluth1</strain>
        <tissue evidence="4">Whole animal</tissue>
    </source>
</reference>
<dbReference type="PROSITE" id="PS50097">
    <property type="entry name" value="BTB"/>
    <property type="match status" value="1"/>
</dbReference>
<dbReference type="AlphaFoldDB" id="A0A9D4I906"/>
<dbReference type="Proteomes" id="UP000828390">
    <property type="component" value="Unassembled WGS sequence"/>
</dbReference>
<feature type="domain" description="BTB" evidence="3">
    <location>
        <begin position="59"/>
        <end position="125"/>
    </location>
</feature>
<evidence type="ECO:0000313" key="4">
    <source>
        <dbReference type="EMBL" id="KAH3751227.1"/>
    </source>
</evidence>
<evidence type="ECO:0000256" key="2">
    <source>
        <dbReference type="ARBA" id="ARBA00022737"/>
    </source>
</evidence>
<reference evidence="4" key="1">
    <citation type="journal article" date="2019" name="bioRxiv">
        <title>The Genome of the Zebra Mussel, Dreissena polymorpha: A Resource for Invasive Species Research.</title>
        <authorList>
            <person name="McCartney M.A."/>
            <person name="Auch B."/>
            <person name="Kono T."/>
            <person name="Mallez S."/>
            <person name="Zhang Y."/>
            <person name="Obille A."/>
            <person name="Becker A."/>
            <person name="Abrahante J.E."/>
            <person name="Garbe J."/>
            <person name="Badalamenti J.P."/>
            <person name="Herman A."/>
            <person name="Mangelson H."/>
            <person name="Liachko I."/>
            <person name="Sullivan S."/>
            <person name="Sone E.D."/>
            <person name="Koren S."/>
            <person name="Silverstein K.A.T."/>
            <person name="Beckman K.B."/>
            <person name="Gohl D.M."/>
        </authorList>
    </citation>
    <scope>NUCLEOTIDE SEQUENCE</scope>
    <source>
        <strain evidence="4">Duluth1</strain>
        <tissue evidence="4">Whole animal</tissue>
    </source>
</reference>
<dbReference type="SMART" id="SM00225">
    <property type="entry name" value="BTB"/>
    <property type="match status" value="1"/>
</dbReference>